<comment type="caution">
    <text evidence="1">The sequence shown here is derived from an EMBL/GenBank/DDBJ whole genome shotgun (WGS) entry which is preliminary data.</text>
</comment>
<evidence type="ECO:0000313" key="2">
    <source>
        <dbReference type="Proteomes" id="UP001060085"/>
    </source>
</evidence>
<organism evidence="1 2">
    <name type="scientific">Catharanthus roseus</name>
    <name type="common">Madagascar periwinkle</name>
    <name type="synonym">Vinca rosea</name>
    <dbReference type="NCBI Taxonomy" id="4058"/>
    <lineage>
        <taxon>Eukaryota</taxon>
        <taxon>Viridiplantae</taxon>
        <taxon>Streptophyta</taxon>
        <taxon>Embryophyta</taxon>
        <taxon>Tracheophyta</taxon>
        <taxon>Spermatophyta</taxon>
        <taxon>Magnoliopsida</taxon>
        <taxon>eudicotyledons</taxon>
        <taxon>Gunneridae</taxon>
        <taxon>Pentapetalae</taxon>
        <taxon>asterids</taxon>
        <taxon>lamiids</taxon>
        <taxon>Gentianales</taxon>
        <taxon>Apocynaceae</taxon>
        <taxon>Rauvolfioideae</taxon>
        <taxon>Vinceae</taxon>
        <taxon>Catharanthinae</taxon>
        <taxon>Catharanthus</taxon>
    </lineage>
</organism>
<dbReference type="EMBL" id="CM044702">
    <property type="protein sequence ID" value="KAI5678222.1"/>
    <property type="molecule type" value="Genomic_DNA"/>
</dbReference>
<protein>
    <submittedName>
        <fullName evidence="1">Uncharacterized protein</fullName>
    </submittedName>
</protein>
<sequence length="289" mass="32416">MRLDLRSKKKLGFTYGLISIPKNDPEKEEEWGRFYKCVPFMFEENLGYTQLSSTIDAEILSIITKGGDEEKNIIQQEPVPKVKSVLARICTKEQHKIIALSAAMEEERGAEQQAAVAGVEDSLHLVAQDLHNNSTTAKDGFMQLLASMVEALSTMEAATRFLKFLQTFQDCQPSNDLGCSNHVTSRKGFLRNFRSIYPYTIDLPNRAETVALHEGDPCFQWFLLHLVSGKVAERQPHIKKSLDNLNPVLFMVYTPARLGCVQNVYIEVSITRLPIPTPDQIGSVLVLSG</sequence>
<gene>
    <name evidence="1" type="ORF">M9H77_09172</name>
</gene>
<reference evidence="2" key="1">
    <citation type="journal article" date="2023" name="Nat. Plants">
        <title>Single-cell RNA sequencing provides a high-resolution roadmap for understanding the multicellular compartmentation of specialized metabolism.</title>
        <authorList>
            <person name="Sun S."/>
            <person name="Shen X."/>
            <person name="Li Y."/>
            <person name="Li Y."/>
            <person name="Wang S."/>
            <person name="Li R."/>
            <person name="Zhang H."/>
            <person name="Shen G."/>
            <person name="Guo B."/>
            <person name="Wei J."/>
            <person name="Xu J."/>
            <person name="St-Pierre B."/>
            <person name="Chen S."/>
            <person name="Sun C."/>
        </authorList>
    </citation>
    <scope>NUCLEOTIDE SEQUENCE [LARGE SCALE GENOMIC DNA]</scope>
</reference>
<keyword evidence="2" id="KW-1185">Reference proteome</keyword>
<proteinExistence type="predicted"/>
<accession>A0ACC0C058</accession>
<dbReference type="Proteomes" id="UP001060085">
    <property type="component" value="Linkage Group LG02"/>
</dbReference>
<name>A0ACC0C058_CATRO</name>
<evidence type="ECO:0000313" key="1">
    <source>
        <dbReference type="EMBL" id="KAI5678222.1"/>
    </source>
</evidence>